<sequence>MQPSMAKGVGNVTRVRRTFKRRPSMLTGGGDVGKAASRPIRCFSGDTFPRSREQVRATKVDNRKAKNYDSDAKSDGEIKPEGGGSDEDSDPDEAVIRKAMKASMPKTMAMMKMMMTTTTTTTTTVSSNSLFMIQNLTGKLLPIPRGISQEEPCDTEDDGTVDWEFDGAGLSLSTDASDAKDSVKPDASASVETYGTISRKQSETRDLARPRVETEAHETQKSSHTSKKDCIDEKCETRDKRKQTASPILYKPQRESGRPQAGENGRQRNEAEDAGEPWDLRRRCDITINNMSLQLS</sequence>
<gene>
    <name evidence="2" type="ORF">DFH94DRAFT_820804</name>
</gene>
<accession>A0A9P5N1V0</accession>
<evidence type="ECO:0000256" key="1">
    <source>
        <dbReference type="SAM" id="MobiDB-lite"/>
    </source>
</evidence>
<name>A0A9P5N1V0_9AGAM</name>
<dbReference type="EMBL" id="WHVB01000004">
    <property type="protein sequence ID" value="KAF8484062.1"/>
    <property type="molecule type" value="Genomic_DNA"/>
</dbReference>
<keyword evidence="3" id="KW-1185">Reference proteome</keyword>
<evidence type="ECO:0000313" key="2">
    <source>
        <dbReference type="EMBL" id="KAF8484062.1"/>
    </source>
</evidence>
<comment type="caution">
    <text evidence="2">The sequence shown here is derived from an EMBL/GenBank/DDBJ whole genome shotgun (WGS) entry which is preliminary data.</text>
</comment>
<reference evidence="2" key="1">
    <citation type="submission" date="2019-10" db="EMBL/GenBank/DDBJ databases">
        <authorList>
            <consortium name="DOE Joint Genome Institute"/>
            <person name="Kuo A."/>
            <person name="Miyauchi S."/>
            <person name="Kiss E."/>
            <person name="Drula E."/>
            <person name="Kohler A."/>
            <person name="Sanchez-Garcia M."/>
            <person name="Andreopoulos B."/>
            <person name="Barry K.W."/>
            <person name="Bonito G."/>
            <person name="Buee M."/>
            <person name="Carver A."/>
            <person name="Chen C."/>
            <person name="Cichocki N."/>
            <person name="Clum A."/>
            <person name="Culley D."/>
            <person name="Crous P.W."/>
            <person name="Fauchery L."/>
            <person name="Girlanda M."/>
            <person name="Hayes R."/>
            <person name="Keri Z."/>
            <person name="LaButti K."/>
            <person name="Lipzen A."/>
            <person name="Lombard V."/>
            <person name="Magnuson J."/>
            <person name="Maillard F."/>
            <person name="Morin E."/>
            <person name="Murat C."/>
            <person name="Nolan M."/>
            <person name="Ohm R."/>
            <person name="Pangilinan J."/>
            <person name="Pereira M."/>
            <person name="Perotto S."/>
            <person name="Peter M."/>
            <person name="Riley R."/>
            <person name="Sitrit Y."/>
            <person name="Stielow B."/>
            <person name="Szollosi G."/>
            <person name="Zifcakova L."/>
            <person name="Stursova M."/>
            <person name="Spatafora J.W."/>
            <person name="Tedersoo L."/>
            <person name="Vaario L.-M."/>
            <person name="Yamada A."/>
            <person name="Yan M."/>
            <person name="Wang P."/>
            <person name="Xu J."/>
            <person name="Bruns T."/>
            <person name="Baldrian P."/>
            <person name="Vilgalys R."/>
            <person name="Henrissat B."/>
            <person name="Grigoriev I.V."/>
            <person name="Hibbett D."/>
            <person name="Nagy L.G."/>
            <person name="Martin F.M."/>
        </authorList>
    </citation>
    <scope>NUCLEOTIDE SEQUENCE</scope>
    <source>
        <strain evidence="2">Prilba</strain>
    </source>
</reference>
<feature type="compositionally biased region" description="Basic residues" evidence="1">
    <location>
        <begin position="14"/>
        <end position="23"/>
    </location>
</feature>
<dbReference type="Proteomes" id="UP000759537">
    <property type="component" value="Unassembled WGS sequence"/>
</dbReference>
<feature type="region of interest" description="Disordered" evidence="1">
    <location>
        <begin position="145"/>
        <end position="282"/>
    </location>
</feature>
<proteinExistence type="predicted"/>
<feature type="region of interest" description="Disordered" evidence="1">
    <location>
        <begin position="1"/>
        <end position="92"/>
    </location>
</feature>
<reference evidence="2" key="2">
    <citation type="journal article" date="2020" name="Nat. Commun.">
        <title>Large-scale genome sequencing of mycorrhizal fungi provides insights into the early evolution of symbiotic traits.</title>
        <authorList>
            <person name="Miyauchi S."/>
            <person name="Kiss E."/>
            <person name="Kuo A."/>
            <person name="Drula E."/>
            <person name="Kohler A."/>
            <person name="Sanchez-Garcia M."/>
            <person name="Morin E."/>
            <person name="Andreopoulos B."/>
            <person name="Barry K.W."/>
            <person name="Bonito G."/>
            <person name="Buee M."/>
            <person name="Carver A."/>
            <person name="Chen C."/>
            <person name="Cichocki N."/>
            <person name="Clum A."/>
            <person name="Culley D."/>
            <person name="Crous P.W."/>
            <person name="Fauchery L."/>
            <person name="Girlanda M."/>
            <person name="Hayes R.D."/>
            <person name="Keri Z."/>
            <person name="LaButti K."/>
            <person name="Lipzen A."/>
            <person name="Lombard V."/>
            <person name="Magnuson J."/>
            <person name="Maillard F."/>
            <person name="Murat C."/>
            <person name="Nolan M."/>
            <person name="Ohm R.A."/>
            <person name="Pangilinan J."/>
            <person name="Pereira M.F."/>
            <person name="Perotto S."/>
            <person name="Peter M."/>
            <person name="Pfister S."/>
            <person name="Riley R."/>
            <person name="Sitrit Y."/>
            <person name="Stielow J.B."/>
            <person name="Szollosi G."/>
            <person name="Zifcakova L."/>
            <person name="Stursova M."/>
            <person name="Spatafora J.W."/>
            <person name="Tedersoo L."/>
            <person name="Vaario L.M."/>
            <person name="Yamada A."/>
            <person name="Yan M."/>
            <person name="Wang P."/>
            <person name="Xu J."/>
            <person name="Bruns T."/>
            <person name="Baldrian P."/>
            <person name="Vilgalys R."/>
            <person name="Dunand C."/>
            <person name="Henrissat B."/>
            <person name="Grigoriev I.V."/>
            <person name="Hibbett D."/>
            <person name="Nagy L.G."/>
            <person name="Martin F.M."/>
        </authorList>
    </citation>
    <scope>NUCLEOTIDE SEQUENCE</scope>
    <source>
        <strain evidence="2">Prilba</strain>
    </source>
</reference>
<protein>
    <submittedName>
        <fullName evidence="2">Uncharacterized protein</fullName>
    </submittedName>
</protein>
<feature type="compositionally biased region" description="Polar residues" evidence="1">
    <location>
        <begin position="190"/>
        <end position="199"/>
    </location>
</feature>
<organism evidence="2 3">
    <name type="scientific">Russula ochroleuca</name>
    <dbReference type="NCBI Taxonomy" id="152965"/>
    <lineage>
        <taxon>Eukaryota</taxon>
        <taxon>Fungi</taxon>
        <taxon>Dikarya</taxon>
        <taxon>Basidiomycota</taxon>
        <taxon>Agaricomycotina</taxon>
        <taxon>Agaricomycetes</taxon>
        <taxon>Russulales</taxon>
        <taxon>Russulaceae</taxon>
        <taxon>Russula</taxon>
    </lineage>
</organism>
<feature type="compositionally biased region" description="Basic and acidic residues" evidence="1">
    <location>
        <begin position="200"/>
        <end position="239"/>
    </location>
</feature>
<feature type="compositionally biased region" description="Acidic residues" evidence="1">
    <location>
        <begin position="151"/>
        <end position="165"/>
    </location>
</feature>
<dbReference type="AlphaFoldDB" id="A0A9P5N1V0"/>
<evidence type="ECO:0000313" key="3">
    <source>
        <dbReference type="Proteomes" id="UP000759537"/>
    </source>
</evidence>
<feature type="compositionally biased region" description="Basic and acidic residues" evidence="1">
    <location>
        <begin position="49"/>
        <end position="80"/>
    </location>
</feature>